<dbReference type="AlphaFoldDB" id="A0A5J4TT91"/>
<gene>
    <name evidence="1" type="ORF">EZS28_043344</name>
</gene>
<protein>
    <submittedName>
        <fullName evidence="1">Uncharacterized protein</fullName>
    </submittedName>
</protein>
<comment type="caution">
    <text evidence="1">The sequence shown here is derived from an EMBL/GenBank/DDBJ whole genome shotgun (WGS) entry which is preliminary data.</text>
</comment>
<name>A0A5J4TT91_9EUKA</name>
<proteinExistence type="predicted"/>
<accession>A0A5J4TT91</accession>
<evidence type="ECO:0000313" key="1">
    <source>
        <dbReference type="EMBL" id="KAA6361129.1"/>
    </source>
</evidence>
<reference evidence="1 2" key="1">
    <citation type="submission" date="2019-03" db="EMBL/GenBank/DDBJ databases">
        <title>Single cell metagenomics reveals metabolic interactions within the superorganism composed of flagellate Streblomastix strix and complex community of Bacteroidetes bacteria on its surface.</title>
        <authorList>
            <person name="Treitli S.C."/>
            <person name="Kolisko M."/>
            <person name="Husnik F."/>
            <person name="Keeling P."/>
            <person name="Hampl V."/>
        </authorList>
    </citation>
    <scope>NUCLEOTIDE SEQUENCE [LARGE SCALE GENOMIC DNA]</scope>
    <source>
        <strain evidence="1">ST1C</strain>
    </source>
</reference>
<organism evidence="1 2">
    <name type="scientific">Streblomastix strix</name>
    <dbReference type="NCBI Taxonomy" id="222440"/>
    <lineage>
        <taxon>Eukaryota</taxon>
        <taxon>Metamonada</taxon>
        <taxon>Preaxostyla</taxon>
        <taxon>Oxymonadida</taxon>
        <taxon>Streblomastigidae</taxon>
        <taxon>Streblomastix</taxon>
    </lineage>
</organism>
<dbReference type="EMBL" id="SNRW01025981">
    <property type="protein sequence ID" value="KAA6361129.1"/>
    <property type="molecule type" value="Genomic_DNA"/>
</dbReference>
<evidence type="ECO:0000313" key="2">
    <source>
        <dbReference type="Proteomes" id="UP000324800"/>
    </source>
</evidence>
<dbReference type="Proteomes" id="UP000324800">
    <property type="component" value="Unassembled WGS sequence"/>
</dbReference>
<feature type="non-terminal residue" evidence="1">
    <location>
        <position position="80"/>
    </location>
</feature>
<sequence>MSEMDLIQFEKKYEKNLKQKKNQGAGGVGRAGDASLMKIEGMEDDYDYYESQAAKIRQNEITSKTVWQAAVSAINDSKTR</sequence>